<proteinExistence type="predicted"/>
<comment type="caution">
    <text evidence="1">The sequence shown here is derived from an EMBL/GenBank/DDBJ whole genome shotgun (WGS) entry which is preliminary data.</text>
</comment>
<protein>
    <submittedName>
        <fullName evidence="1">Uncharacterized protein</fullName>
    </submittedName>
</protein>
<evidence type="ECO:0000313" key="1">
    <source>
        <dbReference type="EMBL" id="GBE86425.1"/>
    </source>
</evidence>
<sequence>MDHGFAKHLATWKAYGTVFTLQMLHNGWGPSDVSPFLIMALLSIDETLVVDETIVHFFDKEGALKLLPWLRLGLEAELDADISTFLVEEVDTDPQVDPAAVEGISLGQCGESTMIVSFYNCFQVDQIPAAIGAMYNTQVSDVDQVIKVVSVKYDTENRYLHCFQRLFFLHFERYLHGREHLAPQNLTAAGLISEQAHRDHEEDSLLRSKLLLRSILDSELLPVDGS</sequence>
<organism evidence="1 2">
    <name type="scientific">Sparassis crispa</name>
    <dbReference type="NCBI Taxonomy" id="139825"/>
    <lineage>
        <taxon>Eukaryota</taxon>
        <taxon>Fungi</taxon>
        <taxon>Dikarya</taxon>
        <taxon>Basidiomycota</taxon>
        <taxon>Agaricomycotina</taxon>
        <taxon>Agaricomycetes</taxon>
        <taxon>Polyporales</taxon>
        <taxon>Sparassidaceae</taxon>
        <taxon>Sparassis</taxon>
    </lineage>
</organism>
<dbReference type="EMBL" id="BFAD01000009">
    <property type="protein sequence ID" value="GBE86425.1"/>
    <property type="molecule type" value="Genomic_DNA"/>
</dbReference>
<dbReference type="AlphaFoldDB" id="A0A401GW33"/>
<dbReference type="RefSeq" id="XP_027617338.1">
    <property type="nucleotide sequence ID" value="XM_027761537.1"/>
</dbReference>
<dbReference type="Proteomes" id="UP000287166">
    <property type="component" value="Unassembled WGS sequence"/>
</dbReference>
<name>A0A401GW33_9APHY</name>
<dbReference type="GeneID" id="38783342"/>
<reference evidence="1 2" key="1">
    <citation type="journal article" date="2018" name="Sci. Rep.">
        <title>Genome sequence of the cauliflower mushroom Sparassis crispa (Hanabiratake) and its association with beneficial usage.</title>
        <authorList>
            <person name="Kiyama R."/>
            <person name="Furutani Y."/>
            <person name="Kawaguchi K."/>
            <person name="Nakanishi T."/>
        </authorList>
    </citation>
    <scope>NUCLEOTIDE SEQUENCE [LARGE SCALE GENOMIC DNA]</scope>
</reference>
<accession>A0A401GW33</accession>
<gene>
    <name evidence="1" type="ORF">SCP_0903040</name>
</gene>
<dbReference type="InParanoid" id="A0A401GW33"/>
<evidence type="ECO:0000313" key="2">
    <source>
        <dbReference type="Proteomes" id="UP000287166"/>
    </source>
</evidence>
<keyword evidence="2" id="KW-1185">Reference proteome</keyword>